<dbReference type="Proteomes" id="UP000720189">
    <property type="component" value="Unassembled WGS sequence"/>
</dbReference>
<dbReference type="EMBL" id="JAGMUX010000011">
    <property type="protein sequence ID" value="KAH7244539.1"/>
    <property type="molecule type" value="Genomic_DNA"/>
</dbReference>
<organism evidence="2 3">
    <name type="scientific">Fusarium redolens</name>
    <dbReference type="NCBI Taxonomy" id="48865"/>
    <lineage>
        <taxon>Eukaryota</taxon>
        <taxon>Fungi</taxon>
        <taxon>Dikarya</taxon>
        <taxon>Ascomycota</taxon>
        <taxon>Pezizomycotina</taxon>
        <taxon>Sordariomycetes</taxon>
        <taxon>Hypocreomycetidae</taxon>
        <taxon>Hypocreales</taxon>
        <taxon>Nectriaceae</taxon>
        <taxon>Fusarium</taxon>
        <taxon>Fusarium redolens species complex</taxon>
    </lineage>
</organism>
<reference evidence="2" key="1">
    <citation type="journal article" date="2021" name="Nat. Commun.">
        <title>Genetic determinants of endophytism in the Arabidopsis root mycobiome.</title>
        <authorList>
            <person name="Mesny F."/>
            <person name="Miyauchi S."/>
            <person name="Thiergart T."/>
            <person name="Pickel B."/>
            <person name="Atanasova L."/>
            <person name="Karlsson M."/>
            <person name="Huettel B."/>
            <person name="Barry K.W."/>
            <person name="Haridas S."/>
            <person name="Chen C."/>
            <person name="Bauer D."/>
            <person name="Andreopoulos W."/>
            <person name="Pangilinan J."/>
            <person name="LaButti K."/>
            <person name="Riley R."/>
            <person name="Lipzen A."/>
            <person name="Clum A."/>
            <person name="Drula E."/>
            <person name="Henrissat B."/>
            <person name="Kohler A."/>
            <person name="Grigoriev I.V."/>
            <person name="Martin F.M."/>
            <person name="Hacquard S."/>
        </authorList>
    </citation>
    <scope>NUCLEOTIDE SEQUENCE</scope>
    <source>
        <strain evidence="2">MPI-CAGE-AT-0023</strain>
    </source>
</reference>
<gene>
    <name evidence="2" type="ORF">BKA55DRAFT_740057</name>
</gene>
<feature type="chain" id="PRO_5040323681" evidence="1">
    <location>
        <begin position="20"/>
        <end position="643"/>
    </location>
</feature>
<keyword evidence="3" id="KW-1185">Reference proteome</keyword>
<comment type="caution">
    <text evidence="2">The sequence shown here is derived from an EMBL/GenBank/DDBJ whole genome shotgun (WGS) entry which is preliminary data.</text>
</comment>
<sequence length="643" mass="70205">MKFLFHLVVDAAFLTEVSANGIMPRQTQAPAINPRAEEYVYGLQPPGRAQIPLNPPPPDRVKGSIGIWTEYLTEAEGSTSWIGPDPSYISVETTTTKNAEGADVTGTVNKAVDVVKHANGGLDMILSPAFREKVEAILKEVPPCTKEKLRRRQGPSCGIEPAARRVLEDEGVADVFSEQVHKELSEEAGLDTDAYSEYGTDEDGFVEGAEGPPGSEAGETVETVVLGSEAEAAPIAAVVGEVDGAIVVGGITLTDATFLGILLKVADTTGKIEPVYHIPPEDIQTVSKAKTESPTQATTLTTTTPTNSCPTGLVTYCEDDCMATKIANAKPTNIVQWACSEGKTKDCRCNPKSKEHTHTFDQEIESQIRAVLKKLDGPDESEEPQIVCPNKFSQVPSEFFGELADSFCGDIKDNFDNENKDVPYNIHGVKDDGPSRRSWKLFRKAPPEKPDYYDDYTAFKKLVQSQPCGKNHGSANNRMTIDAKIDVGCGEFKWKVQAPSETKLEPELPTLGGQECHDRHKHRDIRDNAQDSWASGGCGWMAKGKKIKVGYKEVYWGPPGLTGHSHMNYKILWKEGCKGLEEQSLEKPVDGETCYSLMRANYKSCNNGGAGGYRDAGCLRYEFYVKSRPSSTPTLQEPVQTAR</sequence>
<protein>
    <submittedName>
        <fullName evidence="2">Uncharacterized protein</fullName>
    </submittedName>
</protein>
<evidence type="ECO:0000256" key="1">
    <source>
        <dbReference type="SAM" id="SignalP"/>
    </source>
</evidence>
<name>A0A9P9GU45_FUSRE</name>
<evidence type="ECO:0000313" key="3">
    <source>
        <dbReference type="Proteomes" id="UP000720189"/>
    </source>
</evidence>
<accession>A0A9P9GU45</accession>
<dbReference type="OrthoDB" id="1896086at2759"/>
<dbReference type="AlphaFoldDB" id="A0A9P9GU45"/>
<keyword evidence="1" id="KW-0732">Signal</keyword>
<dbReference type="GeneID" id="70231390"/>
<evidence type="ECO:0000313" key="2">
    <source>
        <dbReference type="EMBL" id="KAH7244539.1"/>
    </source>
</evidence>
<dbReference type="RefSeq" id="XP_046047762.1">
    <property type="nucleotide sequence ID" value="XM_046201436.1"/>
</dbReference>
<feature type="signal peptide" evidence="1">
    <location>
        <begin position="1"/>
        <end position="19"/>
    </location>
</feature>
<proteinExistence type="predicted"/>